<dbReference type="InterPro" id="IPR039426">
    <property type="entry name" value="TonB-dep_rcpt-like"/>
</dbReference>
<evidence type="ECO:0000256" key="11">
    <source>
        <dbReference type="RuleBase" id="RU003357"/>
    </source>
</evidence>
<dbReference type="InterPro" id="IPR012910">
    <property type="entry name" value="Plug_dom"/>
</dbReference>
<evidence type="ECO:0000256" key="3">
    <source>
        <dbReference type="ARBA" id="ARBA00022448"/>
    </source>
</evidence>
<dbReference type="InterPro" id="IPR036942">
    <property type="entry name" value="Beta-barrel_TonB_sf"/>
</dbReference>
<feature type="chain" id="PRO_5043560426" evidence="13">
    <location>
        <begin position="26"/>
        <end position="696"/>
    </location>
</feature>
<keyword evidence="6 11" id="KW-0798">TonB box</keyword>
<dbReference type="GO" id="GO:0009279">
    <property type="term" value="C:cell outer membrane"/>
    <property type="evidence" value="ECO:0007669"/>
    <property type="project" value="UniProtKB-SubCell"/>
</dbReference>
<dbReference type="GO" id="GO:0015344">
    <property type="term" value="F:siderophore uptake transmembrane transporter activity"/>
    <property type="evidence" value="ECO:0007669"/>
    <property type="project" value="TreeGrafter"/>
</dbReference>
<feature type="signal peptide" evidence="13">
    <location>
        <begin position="1"/>
        <end position="25"/>
    </location>
</feature>
<dbReference type="AlphaFoldDB" id="A0AAU8CSF0"/>
<evidence type="ECO:0000256" key="8">
    <source>
        <dbReference type="ARBA" id="ARBA00023170"/>
    </source>
</evidence>
<dbReference type="InterPro" id="IPR037066">
    <property type="entry name" value="Plug_dom_sf"/>
</dbReference>
<keyword evidence="5 10" id="KW-0812">Transmembrane</keyword>
<keyword evidence="7 10" id="KW-0472">Membrane</keyword>
<comment type="subcellular location">
    <subcellularLocation>
        <location evidence="1 10">Cell outer membrane</location>
        <topology evidence="1 10">Multi-pass membrane protein</topology>
    </subcellularLocation>
</comment>
<dbReference type="PROSITE" id="PS52016">
    <property type="entry name" value="TONB_DEPENDENT_REC_3"/>
    <property type="match status" value="1"/>
</dbReference>
<dbReference type="InterPro" id="IPR000531">
    <property type="entry name" value="Beta-barrel_TonB"/>
</dbReference>
<keyword evidence="3 10" id="KW-0813">Transport</keyword>
<dbReference type="Pfam" id="PF07715">
    <property type="entry name" value="Plug"/>
    <property type="match status" value="1"/>
</dbReference>
<feature type="region of interest" description="Disordered" evidence="12">
    <location>
        <begin position="30"/>
        <end position="50"/>
    </location>
</feature>
<dbReference type="Gene3D" id="2.170.130.10">
    <property type="entry name" value="TonB-dependent receptor, plug domain"/>
    <property type="match status" value="1"/>
</dbReference>
<organism evidence="16">
    <name type="scientific">Mesorhizobium sp. WSM2240</name>
    <dbReference type="NCBI Taxonomy" id="3228851"/>
    <lineage>
        <taxon>Bacteria</taxon>
        <taxon>Pseudomonadati</taxon>
        <taxon>Pseudomonadota</taxon>
        <taxon>Alphaproteobacteria</taxon>
        <taxon>Hyphomicrobiales</taxon>
        <taxon>Phyllobacteriaceae</taxon>
        <taxon>Mesorhizobium</taxon>
    </lineage>
</organism>
<evidence type="ECO:0000256" key="2">
    <source>
        <dbReference type="ARBA" id="ARBA00009810"/>
    </source>
</evidence>
<dbReference type="RefSeq" id="WP_353643216.1">
    <property type="nucleotide sequence ID" value="NZ_CP159253.1"/>
</dbReference>
<evidence type="ECO:0000256" key="10">
    <source>
        <dbReference type="PROSITE-ProRule" id="PRU01360"/>
    </source>
</evidence>
<name>A0AAU8CSF0_9HYPH</name>
<keyword evidence="4 10" id="KW-1134">Transmembrane beta strand</keyword>
<evidence type="ECO:0000256" key="9">
    <source>
        <dbReference type="ARBA" id="ARBA00023237"/>
    </source>
</evidence>
<dbReference type="SUPFAM" id="SSF56935">
    <property type="entry name" value="Porins"/>
    <property type="match status" value="1"/>
</dbReference>
<keyword evidence="8 16" id="KW-0675">Receptor</keyword>
<dbReference type="PANTHER" id="PTHR30069">
    <property type="entry name" value="TONB-DEPENDENT OUTER MEMBRANE RECEPTOR"/>
    <property type="match status" value="1"/>
</dbReference>
<evidence type="ECO:0000259" key="14">
    <source>
        <dbReference type="Pfam" id="PF00593"/>
    </source>
</evidence>
<dbReference type="Gene3D" id="2.40.170.20">
    <property type="entry name" value="TonB-dependent receptor, beta-barrel domain"/>
    <property type="match status" value="1"/>
</dbReference>
<feature type="domain" description="TonB-dependent receptor-like beta-barrel" evidence="14">
    <location>
        <begin position="273"/>
        <end position="660"/>
    </location>
</feature>
<evidence type="ECO:0000259" key="15">
    <source>
        <dbReference type="Pfam" id="PF07715"/>
    </source>
</evidence>
<dbReference type="Pfam" id="PF00593">
    <property type="entry name" value="TonB_dep_Rec_b-barrel"/>
    <property type="match status" value="1"/>
</dbReference>
<evidence type="ECO:0000256" key="13">
    <source>
        <dbReference type="SAM" id="SignalP"/>
    </source>
</evidence>
<evidence type="ECO:0000313" key="16">
    <source>
        <dbReference type="EMBL" id="XCG49249.1"/>
    </source>
</evidence>
<evidence type="ECO:0000256" key="7">
    <source>
        <dbReference type="ARBA" id="ARBA00023136"/>
    </source>
</evidence>
<evidence type="ECO:0000256" key="6">
    <source>
        <dbReference type="ARBA" id="ARBA00023077"/>
    </source>
</evidence>
<comment type="similarity">
    <text evidence="2 10 11">Belongs to the TonB-dependent receptor family.</text>
</comment>
<keyword evidence="9 10" id="KW-0998">Cell outer membrane</keyword>
<sequence>MSSDILRVLAVSTAMSTLLCAGALAQSAETREAEAGTTSEESEDTQAPDGVTQLETIIVVDVGAGADATAGADVIIIDQQEIDRKKPQDLREVFSGEPQIAVGGAIPSTQKIYVNGVDENNLAVTVDGSRQNNKVFHHNGTYLLDPALLKAVSVQAGVAPADAGPGALAGSLGFETKDAIDLLEPGRNFGGFVTGIWDTNSETYTTGVSAFGQQDGFEYLGYINYSNGGNFTAGNGDEMPGTGTDLISGLGKIAYESVEGHRFELSHEQVRDDDLRPYRANVYINRGAEPEVRNYDLRRRNTVFTYTDTSPEGWWDPKVVIAYSRTEIGTLETDRFDPNVVSPTDGATRSFNGKVENRFAFDLGSVTAGFDFYNDKADLDYRNATAPYFTDERATNVGGYAQARLEPFDRARISFGGRADHQWFTGVDDSEWTNAGVSGNVSGEYDLLPEFLTVKAATSHVWGGVPLAENYLQNPVWTYGDGPEPVTSNNYTAGLEARYNGFTFEANAFRTDISDARLPIFGRGVPAPEVSSIRTLDLVSKGWEIGGRYDWDAGFVSVKYADINADVDDMPADSEIGRYLTTPLGQIIMIGAGYTFDDWGIEVGGDIEIALKTDRTLVRHKTDPASAKKELPGYEVVNAYLEWTPPSRPNFTLRADALNIFDENYTDRAAYGQDFDGVDPHYDPGRSFRLSATARF</sequence>
<gene>
    <name evidence="16" type="ORF">ABVK50_01000</name>
</gene>
<feature type="domain" description="TonB-dependent receptor plug" evidence="15">
    <location>
        <begin position="72"/>
        <end position="170"/>
    </location>
</feature>
<evidence type="ECO:0000256" key="5">
    <source>
        <dbReference type="ARBA" id="ARBA00022692"/>
    </source>
</evidence>
<evidence type="ECO:0000256" key="4">
    <source>
        <dbReference type="ARBA" id="ARBA00022452"/>
    </source>
</evidence>
<evidence type="ECO:0000256" key="12">
    <source>
        <dbReference type="SAM" id="MobiDB-lite"/>
    </source>
</evidence>
<dbReference type="GO" id="GO:0044718">
    <property type="term" value="P:siderophore transmembrane transport"/>
    <property type="evidence" value="ECO:0007669"/>
    <property type="project" value="TreeGrafter"/>
</dbReference>
<accession>A0AAU8CSF0</accession>
<reference evidence="16" key="1">
    <citation type="submission" date="2024-06" db="EMBL/GenBank/DDBJ databases">
        <title>Mesorhizobium karijinii sp. nov., a symbiont of the iconic Swainsona formosa from arid Australia.</title>
        <authorList>
            <person name="Hill Y.J."/>
            <person name="Watkin E.L.J."/>
            <person name="O'Hara G.W."/>
            <person name="Terpolilli J."/>
            <person name="Tye M.L."/>
            <person name="Kohlmeier M.G."/>
        </authorList>
    </citation>
    <scope>NUCLEOTIDE SEQUENCE</scope>
    <source>
        <strain evidence="16">WSM2240</strain>
    </source>
</reference>
<proteinExistence type="inferred from homology"/>
<dbReference type="EMBL" id="CP159253">
    <property type="protein sequence ID" value="XCG49249.1"/>
    <property type="molecule type" value="Genomic_DNA"/>
</dbReference>
<dbReference type="PANTHER" id="PTHR30069:SF41">
    <property type="entry name" value="HEME_HEMOPEXIN UTILIZATION PROTEIN C"/>
    <property type="match status" value="1"/>
</dbReference>
<evidence type="ECO:0000256" key="1">
    <source>
        <dbReference type="ARBA" id="ARBA00004571"/>
    </source>
</evidence>
<protein>
    <submittedName>
        <fullName evidence="16">TonB-dependent receptor</fullName>
    </submittedName>
</protein>
<keyword evidence="13" id="KW-0732">Signal</keyword>